<dbReference type="RefSeq" id="NP_858302.2">
    <property type="nucleotide sequence ID" value="NC_004851.1"/>
</dbReference>
<protein>
    <submittedName>
        <fullName evidence="2">Uncharacterized protein</fullName>
    </submittedName>
</protein>
<evidence type="ECO:0000256" key="1">
    <source>
        <dbReference type="SAM" id="Phobius"/>
    </source>
</evidence>
<evidence type="ECO:0000313" key="2">
    <source>
        <dbReference type="EMBL" id="AAL72508.2"/>
    </source>
</evidence>
<dbReference type="EMBL" id="AF386526">
    <property type="protein sequence ID" value="AAL72508.2"/>
    <property type="molecule type" value="Genomic_DNA"/>
</dbReference>
<dbReference type="Proteomes" id="UP000001006">
    <property type="component" value="Plasmid pCP301"/>
</dbReference>
<reference evidence="2 3" key="1">
    <citation type="journal article" date="2002" name="Nucleic Acids Res.">
        <title>Genome sequence of Shigella flexneri 2a: insights into pathogenicity through comparison with genomes of Escherichia coli K12 and O157.</title>
        <authorList>
            <person name="Jin Q."/>
            <person name="Yuan Z."/>
            <person name="Xu J."/>
            <person name="Wang Y."/>
            <person name="Shen Y."/>
            <person name="Lu W."/>
            <person name="Wang J."/>
            <person name="Liu H."/>
            <person name="Yang J."/>
            <person name="Yang F."/>
            <person name="Zhang X."/>
            <person name="Zhang J."/>
            <person name="Yang G."/>
            <person name="Wu H."/>
            <person name="Qu D."/>
            <person name="Dong J."/>
            <person name="Sun L."/>
            <person name="Xue Y."/>
            <person name="Zhao A."/>
            <person name="Gao Y."/>
            <person name="Zhu J."/>
            <person name="Kan B."/>
            <person name="Ding K."/>
            <person name="Chen S."/>
            <person name="Cheng H."/>
            <person name="Yao Z."/>
            <person name="He B."/>
            <person name="Chen R."/>
            <person name="Ma D."/>
            <person name="Qiang B."/>
            <person name="Wen Y."/>
            <person name="Hou Y."/>
            <person name="Yu J."/>
        </authorList>
    </citation>
    <scope>NUCLEOTIDE SEQUENCE [LARGE SCALE GENOMIC DNA]</scope>
    <source>
        <strain evidence="3">301 / Serotype 2a</strain>
    </source>
</reference>
<accession>A0A0H2UST7</accession>
<keyword evidence="1" id="KW-0472">Membrane</keyword>
<dbReference type="KEGG" id="sfl:CP0169"/>
<dbReference type="HOGENOM" id="CLU_1905336_0_0_6"/>
<organism evidence="2 3">
    <name type="scientific">Shigella flexneri</name>
    <dbReference type="NCBI Taxonomy" id="623"/>
    <lineage>
        <taxon>Bacteria</taxon>
        <taxon>Pseudomonadati</taxon>
        <taxon>Pseudomonadota</taxon>
        <taxon>Gammaproteobacteria</taxon>
        <taxon>Enterobacterales</taxon>
        <taxon>Enterobacteriaceae</taxon>
        <taxon>Shigella</taxon>
    </lineage>
</organism>
<dbReference type="PaxDb" id="198214-CP0169"/>
<geneLocation type="plasmid" evidence="2 3">
    <name>pCP301</name>
</geneLocation>
<gene>
    <name evidence="2" type="ORF">SF_p0169</name>
</gene>
<name>A0A0H2UST7_SHIFL</name>
<dbReference type="AlphaFoldDB" id="A0A0H2UST7"/>
<keyword evidence="2" id="KW-0614">Plasmid</keyword>
<sequence length="142" mass="15757">MAFILSSLILLFSASAFPFDTPWRMAFRIPYNLFPIVLATFFIMGTSLLAAAISASRCVFPRSMVCSRYPLPVLSAPSTGSSASSVHAAISAFPAWIRSSIYRCAATGSEFPLPDDDFQQEDADVHSEPPRESWRLNFLRKR</sequence>
<proteinExistence type="predicted"/>
<keyword evidence="1" id="KW-0812">Transmembrane</keyword>
<evidence type="ECO:0000313" key="3">
    <source>
        <dbReference type="Proteomes" id="UP000001006"/>
    </source>
</evidence>
<keyword evidence="3" id="KW-1185">Reference proteome</keyword>
<feature type="transmembrane region" description="Helical" evidence="1">
    <location>
        <begin position="32"/>
        <end position="55"/>
    </location>
</feature>
<keyword evidence="1" id="KW-1133">Transmembrane helix</keyword>